<keyword evidence="2" id="KW-1185">Reference proteome</keyword>
<sequence length="234" mass="26709">MWRLARLDRLRTARMSLRRRVALALRSGEHVDQLKDHWWWRPGWRHGKHFYACHFTFTDQPALHDLVAAYQRSLSDIDGLDLIPQRWLHLTTHEIGPMDSIDESSAERLRQVVGGLLAGVDAPAVTFRRPVVRSEAVYLRAEPAEGIAEVREAIREAVASVLGPGRLGESGSIRPHVSIAYSNRAQPAAPIVDRLRRVEAEPVTLSLRHVDLLEYHRDQQMYEWTRSSPIAIGR</sequence>
<organism evidence="1 2">
    <name type="scientific">Actinoplanes digitatis</name>
    <dbReference type="NCBI Taxonomy" id="1868"/>
    <lineage>
        <taxon>Bacteria</taxon>
        <taxon>Bacillati</taxon>
        <taxon>Actinomycetota</taxon>
        <taxon>Actinomycetes</taxon>
        <taxon>Micromonosporales</taxon>
        <taxon>Micromonosporaceae</taxon>
        <taxon>Actinoplanes</taxon>
    </lineage>
</organism>
<comment type="caution">
    <text evidence="1">The sequence shown here is derived from an EMBL/GenBank/DDBJ whole genome shotgun (WGS) entry which is preliminary data.</text>
</comment>
<evidence type="ECO:0008006" key="3">
    <source>
        <dbReference type="Google" id="ProtNLM"/>
    </source>
</evidence>
<gene>
    <name evidence="1" type="ORF">BJ971_002852</name>
</gene>
<proteinExistence type="predicted"/>
<dbReference type="InterPro" id="IPR009097">
    <property type="entry name" value="Cyclic_Pdiesterase"/>
</dbReference>
<dbReference type="RefSeq" id="WP_184993300.1">
    <property type="nucleotide sequence ID" value="NZ_BOMK01000012.1"/>
</dbReference>
<dbReference type="AlphaFoldDB" id="A0A7W7HX28"/>
<evidence type="ECO:0000313" key="1">
    <source>
        <dbReference type="EMBL" id="MBB4762296.1"/>
    </source>
</evidence>
<name>A0A7W7HX28_9ACTN</name>
<accession>A0A7W7HX28</accession>
<dbReference type="SUPFAM" id="SSF55144">
    <property type="entry name" value="LigT-like"/>
    <property type="match status" value="1"/>
</dbReference>
<dbReference type="Gene3D" id="3.90.1140.10">
    <property type="entry name" value="Cyclic phosphodiesterase"/>
    <property type="match status" value="1"/>
</dbReference>
<protein>
    <recommendedName>
        <fullName evidence="3">2'-5' RNA ligase family protein</fullName>
    </recommendedName>
</protein>
<evidence type="ECO:0000313" key="2">
    <source>
        <dbReference type="Proteomes" id="UP000578112"/>
    </source>
</evidence>
<dbReference type="Pfam" id="PF13563">
    <property type="entry name" value="2_5_RNA_ligase2"/>
    <property type="match status" value="1"/>
</dbReference>
<reference evidence="1 2" key="1">
    <citation type="submission" date="2020-08" db="EMBL/GenBank/DDBJ databases">
        <title>Sequencing the genomes of 1000 actinobacteria strains.</title>
        <authorList>
            <person name="Klenk H.-P."/>
        </authorList>
    </citation>
    <scope>NUCLEOTIDE SEQUENCE [LARGE SCALE GENOMIC DNA]</scope>
    <source>
        <strain evidence="1 2">DSM 43149</strain>
    </source>
</reference>
<dbReference type="EMBL" id="JACHNH010000001">
    <property type="protein sequence ID" value="MBB4762296.1"/>
    <property type="molecule type" value="Genomic_DNA"/>
</dbReference>
<dbReference type="Proteomes" id="UP000578112">
    <property type="component" value="Unassembled WGS sequence"/>
</dbReference>